<comment type="caution">
    <text evidence="2">The sequence shown here is derived from an EMBL/GenBank/DDBJ whole genome shotgun (WGS) entry which is preliminary data.</text>
</comment>
<protein>
    <submittedName>
        <fullName evidence="2">Uncharacterized protein</fullName>
    </submittedName>
</protein>
<dbReference type="Proteomes" id="UP001183202">
    <property type="component" value="Unassembled WGS sequence"/>
</dbReference>
<evidence type="ECO:0000313" key="3">
    <source>
        <dbReference type="Proteomes" id="UP001183202"/>
    </source>
</evidence>
<reference evidence="3" key="1">
    <citation type="submission" date="2023-07" db="EMBL/GenBank/DDBJ databases">
        <title>30 novel species of actinomycetes from the DSMZ collection.</title>
        <authorList>
            <person name="Nouioui I."/>
        </authorList>
    </citation>
    <scope>NUCLEOTIDE SEQUENCE [LARGE SCALE GENOMIC DNA]</scope>
    <source>
        <strain evidence="3">DSM 45834</strain>
    </source>
</reference>
<evidence type="ECO:0000313" key="2">
    <source>
        <dbReference type="EMBL" id="MDT0351937.1"/>
    </source>
</evidence>
<proteinExistence type="predicted"/>
<name>A0ABU2NDA5_9PSEU</name>
<gene>
    <name evidence="2" type="ORF">RM445_20630</name>
</gene>
<organism evidence="2 3">
    <name type="scientific">Pseudonocardia charpentierae</name>
    <dbReference type="NCBI Taxonomy" id="3075545"/>
    <lineage>
        <taxon>Bacteria</taxon>
        <taxon>Bacillati</taxon>
        <taxon>Actinomycetota</taxon>
        <taxon>Actinomycetes</taxon>
        <taxon>Pseudonocardiales</taxon>
        <taxon>Pseudonocardiaceae</taxon>
        <taxon>Pseudonocardia</taxon>
    </lineage>
</organism>
<dbReference type="PROSITE" id="PS51257">
    <property type="entry name" value="PROKAR_LIPOPROTEIN"/>
    <property type="match status" value="1"/>
</dbReference>
<evidence type="ECO:0000256" key="1">
    <source>
        <dbReference type="SAM" id="SignalP"/>
    </source>
</evidence>
<dbReference type="RefSeq" id="WP_311558441.1">
    <property type="nucleotide sequence ID" value="NZ_JAVREJ010000015.1"/>
</dbReference>
<keyword evidence="3" id="KW-1185">Reference proteome</keyword>
<accession>A0ABU2NDA5</accession>
<dbReference type="EMBL" id="JAVREJ010000015">
    <property type="protein sequence ID" value="MDT0351937.1"/>
    <property type="molecule type" value="Genomic_DNA"/>
</dbReference>
<sequence length="114" mass="11321">MNALLPRLRRGTTVAVLALVLAGGSLAGCSSGGGGGNTSCGVDGCTVTFPRSGSAEVSVLGVSARLVRVDADIAQIEVAGQTVQVPVGGQTEVGGFVVRVQEVNDQQVVVKISA</sequence>
<feature type="signal peptide" evidence="1">
    <location>
        <begin position="1"/>
        <end position="27"/>
    </location>
</feature>
<keyword evidence="1" id="KW-0732">Signal</keyword>
<feature type="chain" id="PRO_5047454712" evidence="1">
    <location>
        <begin position="28"/>
        <end position="114"/>
    </location>
</feature>